<dbReference type="EMBL" id="RAWB01000110">
    <property type="protein sequence ID" value="RKH60631.1"/>
    <property type="molecule type" value="Genomic_DNA"/>
</dbReference>
<keyword evidence="2" id="KW-1185">Reference proteome</keyword>
<dbReference type="AlphaFoldDB" id="A0A3A8PZW2"/>
<dbReference type="PROSITE" id="PS51257">
    <property type="entry name" value="PROKAR_LIPOPROTEIN"/>
    <property type="match status" value="1"/>
</dbReference>
<dbReference type="RefSeq" id="WP_120643700.1">
    <property type="nucleotide sequence ID" value="NZ_RAWB01000110.1"/>
</dbReference>
<evidence type="ECO:0000313" key="2">
    <source>
        <dbReference type="Proteomes" id="UP000272888"/>
    </source>
</evidence>
<organism evidence="1 2">
    <name type="scientific">Corallococcus llansteffanensis</name>
    <dbReference type="NCBI Taxonomy" id="2316731"/>
    <lineage>
        <taxon>Bacteria</taxon>
        <taxon>Pseudomonadati</taxon>
        <taxon>Myxococcota</taxon>
        <taxon>Myxococcia</taxon>
        <taxon>Myxococcales</taxon>
        <taxon>Cystobacterineae</taxon>
        <taxon>Myxococcaceae</taxon>
        <taxon>Corallococcus</taxon>
    </lineage>
</organism>
<reference evidence="2" key="1">
    <citation type="submission" date="2018-09" db="EMBL/GenBank/DDBJ databases">
        <authorList>
            <person name="Livingstone P.G."/>
            <person name="Whitworth D.E."/>
        </authorList>
    </citation>
    <scope>NUCLEOTIDE SEQUENCE [LARGE SCALE GENOMIC DNA]</scope>
    <source>
        <strain evidence="2">CA051B</strain>
    </source>
</reference>
<accession>A0A3A8PZW2</accession>
<gene>
    <name evidence="1" type="ORF">D7V93_12965</name>
</gene>
<name>A0A3A8PZW2_9BACT</name>
<proteinExistence type="predicted"/>
<evidence type="ECO:0000313" key="1">
    <source>
        <dbReference type="EMBL" id="RKH60631.1"/>
    </source>
</evidence>
<evidence type="ECO:0008006" key="3">
    <source>
        <dbReference type="Google" id="ProtNLM"/>
    </source>
</evidence>
<sequence>MKSPRGAGPWWCSALLLLLLTACRPVLQVSLAAGAQQLPAPRFEVEDPEHPDRPRYNTVQVLDRGGALFWHLRAEPFGDLNSVGSLTYGEPPSGFIAVEEPRALQPGGRYALFVVGKNRGTLHFDVDAEGHVTAVPP</sequence>
<comment type="caution">
    <text evidence="1">The sequence shown here is derived from an EMBL/GenBank/DDBJ whole genome shotgun (WGS) entry which is preliminary data.</text>
</comment>
<protein>
    <recommendedName>
        <fullName evidence="3">Lipoprotein</fullName>
    </recommendedName>
</protein>
<dbReference type="Proteomes" id="UP000272888">
    <property type="component" value="Unassembled WGS sequence"/>
</dbReference>